<proteinExistence type="predicted"/>
<dbReference type="PANTHER" id="PTHR33337:SF44">
    <property type="entry name" value="DUF636 DOMAIN PROTEIN (AFU_ORTHOLOGUE AFUA_1G09754)"/>
    <property type="match status" value="1"/>
</dbReference>
<reference evidence="2 3" key="1">
    <citation type="submission" date="2021-01" db="EMBL/GenBank/DDBJ databases">
        <title>Roseomonas sp. nov, a bacterium isolated from an oil production mixture in Yumen Oilfield.</title>
        <authorList>
            <person name="Wu D."/>
        </authorList>
    </citation>
    <scope>NUCLEOTIDE SEQUENCE [LARGE SCALE GENOMIC DNA]</scope>
    <source>
        <strain evidence="2 3">ROY-5-3</strain>
    </source>
</reference>
<evidence type="ECO:0000313" key="2">
    <source>
        <dbReference type="EMBL" id="MBU8542947.1"/>
    </source>
</evidence>
<feature type="domain" description="CENP-V/GFA" evidence="1">
    <location>
        <begin position="3"/>
        <end position="132"/>
    </location>
</feature>
<dbReference type="InterPro" id="IPR006913">
    <property type="entry name" value="CENP-V/GFA"/>
</dbReference>
<dbReference type="PROSITE" id="PS51891">
    <property type="entry name" value="CENP_V_GFA"/>
    <property type="match status" value="1"/>
</dbReference>
<organism evidence="2 3">
    <name type="scientific">Falsiroseomonas oleicola</name>
    <dbReference type="NCBI Taxonomy" id="2801474"/>
    <lineage>
        <taxon>Bacteria</taxon>
        <taxon>Pseudomonadati</taxon>
        <taxon>Pseudomonadota</taxon>
        <taxon>Alphaproteobacteria</taxon>
        <taxon>Acetobacterales</taxon>
        <taxon>Roseomonadaceae</taxon>
        <taxon>Falsiroseomonas</taxon>
    </lineage>
</organism>
<comment type="caution">
    <text evidence="2">The sequence shown here is derived from an EMBL/GenBank/DDBJ whole genome shotgun (WGS) entry which is preliminary data.</text>
</comment>
<dbReference type="Pfam" id="PF04828">
    <property type="entry name" value="GFA"/>
    <property type="match status" value="1"/>
</dbReference>
<name>A0ABS6H2Q4_9PROT</name>
<protein>
    <submittedName>
        <fullName evidence="2">GFA family protein</fullName>
    </submittedName>
</protein>
<dbReference type="EMBL" id="JAERQM010000001">
    <property type="protein sequence ID" value="MBU8542947.1"/>
    <property type="molecule type" value="Genomic_DNA"/>
</dbReference>
<evidence type="ECO:0000313" key="3">
    <source>
        <dbReference type="Proteomes" id="UP000689967"/>
    </source>
</evidence>
<gene>
    <name evidence="2" type="ORF">JJQ90_04485</name>
</gene>
<keyword evidence="3" id="KW-1185">Reference proteome</keyword>
<accession>A0ABS6H2Q4</accession>
<dbReference type="PANTHER" id="PTHR33337">
    <property type="entry name" value="GFA DOMAIN-CONTAINING PROTEIN"/>
    <property type="match status" value="1"/>
</dbReference>
<sequence length="162" mass="18432">MRLEGSCHCQKVRFRLESAHPYPYQRCYCSICRKTQGGGGYAINLSGDAATLKVRGAKHLKVYQARLREPGQRARKSPGQRHFCGECGSALWLFDPRWPELVHPFASAIDTKLPVPPEHTHLLLGSKANWVEPCFAEGDRRHKDFPKESIADWHARLGLEKR</sequence>
<dbReference type="RefSeq" id="WP_216873234.1">
    <property type="nucleotide sequence ID" value="NZ_JAERQM010000001.1"/>
</dbReference>
<dbReference type="Proteomes" id="UP000689967">
    <property type="component" value="Unassembled WGS sequence"/>
</dbReference>
<evidence type="ECO:0000259" key="1">
    <source>
        <dbReference type="PROSITE" id="PS51891"/>
    </source>
</evidence>